<comment type="caution">
    <text evidence="4">The sequence shown here is derived from an EMBL/GenBank/DDBJ whole genome shotgun (WGS) entry which is preliminary data.</text>
</comment>
<feature type="compositionally biased region" description="Basic and acidic residues" evidence="2">
    <location>
        <begin position="199"/>
        <end position="209"/>
    </location>
</feature>
<keyword evidence="5" id="KW-1185">Reference proteome</keyword>
<dbReference type="InterPro" id="IPR011051">
    <property type="entry name" value="RmlC_Cupin_sf"/>
</dbReference>
<dbReference type="GO" id="GO:0005829">
    <property type="term" value="C:cytosol"/>
    <property type="evidence" value="ECO:0007669"/>
    <property type="project" value="TreeGrafter"/>
</dbReference>
<dbReference type="SUPFAM" id="SSF51182">
    <property type="entry name" value="RmlC-like cupins"/>
    <property type="match status" value="1"/>
</dbReference>
<dbReference type="Pfam" id="PF01381">
    <property type="entry name" value="HTH_3"/>
    <property type="match status" value="1"/>
</dbReference>
<evidence type="ECO:0000313" key="5">
    <source>
        <dbReference type="Proteomes" id="UP001144805"/>
    </source>
</evidence>
<dbReference type="PROSITE" id="PS50943">
    <property type="entry name" value="HTH_CROC1"/>
    <property type="match status" value="1"/>
</dbReference>
<evidence type="ECO:0000256" key="2">
    <source>
        <dbReference type="SAM" id="MobiDB-lite"/>
    </source>
</evidence>
<dbReference type="AlphaFoldDB" id="A0A9X3DZ53"/>
<dbReference type="GO" id="GO:0003677">
    <property type="term" value="F:DNA binding"/>
    <property type="evidence" value="ECO:0007669"/>
    <property type="project" value="UniProtKB-KW"/>
</dbReference>
<proteinExistence type="predicted"/>
<dbReference type="PANTHER" id="PTHR46797">
    <property type="entry name" value="HTH-TYPE TRANSCRIPTIONAL REGULATOR"/>
    <property type="match status" value="1"/>
</dbReference>
<keyword evidence="1" id="KW-0238">DNA-binding</keyword>
<gene>
    <name evidence="4" type="ORF">OSH07_04530</name>
</gene>
<organism evidence="4 5">
    <name type="scientific">Kaistia nematophila</name>
    <dbReference type="NCBI Taxonomy" id="2994654"/>
    <lineage>
        <taxon>Bacteria</taxon>
        <taxon>Pseudomonadati</taxon>
        <taxon>Pseudomonadota</taxon>
        <taxon>Alphaproteobacteria</taxon>
        <taxon>Hyphomicrobiales</taxon>
        <taxon>Kaistiaceae</taxon>
        <taxon>Kaistia</taxon>
    </lineage>
</organism>
<dbReference type="InterPro" id="IPR010982">
    <property type="entry name" value="Lambda_DNA-bd_dom_sf"/>
</dbReference>
<dbReference type="InterPro" id="IPR050807">
    <property type="entry name" value="TransReg_Diox_bact_type"/>
</dbReference>
<dbReference type="Gene3D" id="1.10.260.40">
    <property type="entry name" value="lambda repressor-like DNA-binding domains"/>
    <property type="match status" value="1"/>
</dbReference>
<reference evidence="4" key="1">
    <citation type="submission" date="2022-11" db="EMBL/GenBank/DDBJ databases">
        <title>Biodiversity and phylogenetic relationships of bacteria.</title>
        <authorList>
            <person name="Machado R.A.R."/>
            <person name="Bhat A."/>
            <person name="Loulou A."/>
            <person name="Kallel S."/>
        </authorList>
    </citation>
    <scope>NUCLEOTIDE SEQUENCE</scope>
    <source>
        <strain evidence="4">K-TC2</strain>
    </source>
</reference>
<dbReference type="Proteomes" id="UP001144805">
    <property type="component" value="Unassembled WGS sequence"/>
</dbReference>
<dbReference type="CDD" id="cd00093">
    <property type="entry name" value="HTH_XRE"/>
    <property type="match status" value="1"/>
</dbReference>
<dbReference type="InterPro" id="IPR001387">
    <property type="entry name" value="Cro/C1-type_HTH"/>
</dbReference>
<evidence type="ECO:0000256" key="1">
    <source>
        <dbReference type="ARBA" id="ARBA00023125"/>
    </source>
</evidence>
<accession>A0A9X3DZ53</accession>
<dbReference type="InterPro" id="IPR014710">
    <property type="entry name" value="RmlC-like_jellyroll"/>
</dbReference>
<feature type="region of interest" description="Disordered" evidence="2">
    <location>
        <begin position="180"/>
        <end position="222"/>
    </location>
</feature>
<dbReference type="Gene3D" id="2.60.120.10">
    <property type="entry name" value="Jelly Rolls"/>
    <property type="match status" value="1"/>
</dbReference>
<sequence length="222" mass="24581">MSSEPLKVGLKIRDARKQRRLTLQRVAEATGLSIGFLSQVERDITTPSLSSLVTIAKALDLPVSSFLHQPDIPNAVSRRDGRVTYGINPAWISYERLSTTFPGQMLNAVKMNVPPRYLSETTSHEGEEIVYVLAGTIRYVIDEVIYELHAGDTLHFSAHRPHRVQNATDHVAEVLSVGTQQLFSDSPRHRGPSHGSGAEFRKNQDKSQEKTAVPGVSEGETR</sequence>
<evidence type="ECO:0000313" key="4">
    <source>
        <dbReference type="EMBL" id="MCX5568452.1"/>
    </source>
</evidence>
<dbReference type="EMBL" id="JAPKNK010000002">
    <property type="protein sequence ID" value="MCX5568452.1"/>
    <property type="molecule type" value="Genomic_DNA"/>
</dbReference>
<dbReference type="SUPFAM" id="SSF47413">
    <property type="entry name" value="lambda repressor-like DNA-binding domains"/>
    <property type="match status" value="1"/>
</dbReference>
<dbReference type="InterPro" id="IPR013096">
    <property type="entry name" value="Cupin_2"/>
</dbReference>
<dbReference type="RefSeq" id="WP_266337434.1">
    <property type="nucleotide sequence ID" value="NZ_JAPKNK010000002.1"/>
</dbReference>
<dbReference type="Pfam" id="PF07883">
    <property type="entry name" value="Cupin_2"/>
    <property type="match status" value="1"/>
</dbReference>
<feature type="domain" description="HTH cro/C1-type" evidence="3">
    <location>
        <begin position="12"/>
        <end position="66"/>
    </location>
</feature>
<dbReference type="SMART" id="SM00530">
    <property type="entry name" value="HTH_XRE"/>
    <property type="match status" value="1"/>
</dbReference>
<evidence type="ECO:0000259" key="3">
    <source>
        <dbReference type="PROSITE" id="PS50943"/>
    </source>
</evidence>
<dbReference type="CDD" id="cd02209">
    <property type="entry name" value="cupin_XRE_C"/>
    <property type="match status" value="1"/>
</dbReference>
<protein>
    <submittedName>
        <fullName evidence="4">Cupin domain-containing protein</fullName>
    </submittedName>
</protein>
<dbReference type="GO" id="GO:0003700">
    <property type="term" value="F:DNA-binding transcription factor activity"/>
    <property type="evidence" value="ECO:0007669"/>
    <property type="project" value="TreeGrafter"/>
</dbReference>
<name>A0A9X3DZ53_9HYPH</name>
<dbReference type="PANTHER" id="PTHR46797:SF25">
    <property type="entry name" value="TRANSCRIPTIONAL REGULATOR"/>
    <property type="match status" value="1"/>
</dbReference>